<name>A0A8X7YMA1_POPTO</name>
<dbReference type="PANTHER" id="PTHR48476">
    <property type="entry name" value="SHORT-CHAIN DEHYDROGENASE TIC 32, CHLOROPLASTIC-LIKE"/>
    <property type="match status" value="1"/>
</dbReference>
<dbReference type="InterPro" id="IPR055280">
    <property type="entry name" value="TIC32"/>
</dbReference>
<reference evidence="1" key="1">
    <citation type="journal article" date="2020" name="bioRxiv">
        <title>Hybrid origin of Populus tomentosa Carr. identified through genome sequencing and phylogenomic analysis.</title>
        <authorList>
            <person name="An X."/>
            <person name="Gao K."/>
            <person name="Chen Z."/>
            <person name="Li J."/>
            <person name="Yang X."/>
            <person name="Yang X."/>
            <person name="Zhou J."/>
            <person name="Guo T."/>
            <person name="Zhao T."/>
            <person name="Huang S."/>
            <person name="Miao D."/>
            <person name="Khan W.U."/>
            <person name="Rao P."/>
            <person name="Ye M."/>
            <person name="Lei B."/>
            <person name="Liao W."/>
            <person name="Wang J."/>
            <person name="Ji L."/>
            <person name="Li Y."/>
            <person name="Guo B."/>
            <person name="Mustafa N.S."/>
            <person name="Li S."/>
            <person name="Yun Q."/>
            <person name="Keller S.R."/>
            <person name="Mao J."/>
            <person name="Zhang R."/>
            <person name="Strauss S.H."/>
        </authorList>
    </citation>
    <scope>NUCLEOTIDE SEQUENCE</scope>
    <source>
        <strain evidence="1">GM15</strain>
        <tissue evidence="1">Leaf</tissue>
    </source>
</reference>
<accession>A0A8X7YMA1</accession>
<dbReference type="PANTHER" id="PTHR48476:SF1">
    <property type="entry name" value="SHORT-CHAIN DEHYDROGENASE TIC 32, CHLOROPLASTIC-LIKE"/>
    <property type="match status" value="1"/>
</dbReference>
<dbReference type="AlphaFoldDB" id="A0A8X7YMA1"/>
<gene>
    <name evidence="1" type="ORF">POTOM_043606</name>
</gene>
<keyword evidence="2" id="KW-1185">Reference proteome</keyword>
<evidence type="ECO:0000313" key="2">
    <source>
        <dbReference type="Proteomes" id="UP000886885"/>
    </source>
</evidence>
<dbReference type="Pfam" id="PF00106">
    <property type="entry name" value="adh_short"/>
    <property type="match status" value="2"/>
</dbReference>
<dbReference type="OrthoDB" id="191139at2759"/>
<dbReference type="CDD" id="cd05327">
    <property type="entry name" value="retinol-DH_like_SDR_c_like"/>
    <property type="match status" value="2"/>
</dbReference>
<comment type="caution">
    <text evidence="1">The sequence shown here is derived from an EMBL/GenBank/DDBJ whole genome shotgun (WGS) entry which is preliminary data.</text>
</comment>
<evidence type="ECO:0000313" key="1">
    <source>
        <dbReference type="EMBL" id="KAG6753536.1"/>
    </source>
</evidence>
<dbReference type="EMBL" id="JAAWWB010000024">
    <property type="protein sequence ID" value="KAG6753536.1"/>
    <property type="molecule type" value="Genomic_DNA"/>
</dbReference>
<dbReference type="Proteomes" id="UP000886885">
    <property type="component" value="Chromosome 12D"/>
</dbReference>
<proteinExistence type="predicted"/>
<evidence type="ECO:0008006" key="3">
    <source>
        <dbReference type="Google" id="ProtNLM"/>
    </source>
</evidence>
<dbReference type="InterPro" id="IPR002347">
    <property type="entry name" value="SDR_fam"/>
</dbReference>
<sequence>MSRCLPAAWPLSFLAPLQNGSSGFSSSSTAEEVTRGVDASGLTAIVTGASSGIGTETARVLALRGVHVIMGVRNMASGRDVKDAMVKEIPAAKVDVMELDLSSLASVRKFASDFNSSGRPLNLLILLNYRNDFIFSIVSNNAGVMATPFMLSKDNIELQFATNHLGHFLLTNLLLDTMKKTARESDIEGRIVNVSSEFHRYPYPEGIRFDNINDQSGYKRFLAYGQSKLANVLHANELTRRFKEDGVNITANSLHPGVIATNLFRHNTSLATDNPIRVFLKSLAGLVLKNVQQGAATTCYVALNPQVKGVSGEYFSGCNLAAACSESRDADSSQERTLLAAAAIQSLHALTTRLNLDHLIMWFFKRKGSSGLSSSSTAEKVAHGIDASGLTAIVTGHTGMCLFYLNYDCFVLSCYMVRMSAKEIRDRNMASGRDVKDAIVKEISTAKVDPMELDLSSLASVRKFASDFSSSGRPLNLLILVNNRERNDFIFSIVSNNAGVMATPFMISKDNIELQFATNHLGHFLLTNLLLDTMKKTARERHRRKDCKCSSDFHRYPYPEGVRFDKIIDQPGQLFVSIDVIRKIKLLHAAYLFFLKSLAGLVLKNVQQGAATTCYVALNPQVKGVSGEYFSGCNPAAASSESRDAELAKKLWDFKCCFLTKKRKGMKNLRNVVCMIAFQKRESAMFCWTGLRPLAPEEIKWTNAYCSLPFEKGTSGFSASSTAEDVTQGIDGSGLTAIVTGASSGIGAETARVLALRGVHVVMGVRNLEAGRAVKEAIFKGNPNAKLDAMDLDLSSMASVKKFAEDFKSLNLPLNLLIYTFVSNNAGIMATPFMLSRDNIELQFATNHVGHFLLTNLLMETIRKTARASRKEGRIVNVSSRRHKFSYPEGIRFAKLNDPSGYNSLSAYGQSKLANILHANELARQLKEDRVEVTANSVHPGLIATNLFRHYSFLTGLVGLVGKYVIKNVQQGAATTCYVALHPKVKGMSGQYFADSSIAKASLQANDAQLATKLWDFSLDLVRRGSTPS</sequence>
<organism evidence="1 2">
    <name type="scientific">Populus tomentosa</name>
    <name type="common">Chinese white poplar</name>
    <dbReference type="NCBI Taxonomy" id="118781"/>
    <lineage>
        <taxon>Eukaryota</taxon>
        <taxon>Viridiplantae</taxon>
        <taxon>Streptophyta</taxon>
        <taxon>Embryophyta</taxon>
        <taxon>Tracheophyta</taxon>
        <taxon>Spermatophyta</taxon>
        <taxon>Magnoliopsida</taxon>
        <taxon>eudicotyledons</taxon>
        <taxon>Gunneridae</taxon>
        <taxon>Pentapetalae</taxon>
        <taxon>rosids</taxon>
        <taxon>fabids</taxon>
        <taxon>Malpighiales</taxon>
        <taxon>Salicaceae</taxon>
        <taxon>Saliceae</taxon>
        <taxon>Populus</taxon>
    </lineage>
</organism>
<protein>
    <recommendedName>
        <fullName evidence="3">Short-chain dehydrogenase TIC 32, chloroplastic</fullName>
    </recommendedName>
</protein>